<dbReference type="Pfam" id="PF20212">
    <property type="entry name" value="DUF6572"/>
    <property type="match status" value="1"/>
</dbReference>
<accession>A0ABW8TQJ1</accession>
<gene>
    <name evidence="1" type="ORF">ACJDUH_04765</name>
</gene>
<dbReference type="RefSeq" id="WP_406764013.1">
    <property type="nucleotide sequence ID" value="NZ_JBJHZY010000001.1"/>
</dbReference>
<protein>
    <submittedName>
        <fullName evidence="1">DUF6572 domain-containing protein</fullName>
    </submittedName>
</protein>
<evidence type="ECO:0000313" key="1">
    <source>
        <dbReference type="EMBL" id="MFL0267408.1"/>
    </source>
</evidence>
<dbReference type="EMBL" id="JBJHZY010000001">
    <property type="protein sequence ID" value="MFL0267408.1"/>
    <property type="molecule type" value="Genomic_DNA"/>
</dbReference>
<proteinExistence type="predicted"/>
<dbReference type="Proteomes" id="UP001623661">
    <property type="component" value="Unassembled WGS sequence"/>
</dbReference>
<name>A0ABW8TQJ1_9CLOT</name>
<organism evidence="1 2">
    <name type="scientific">Candidatus Clostridium radicumherbarum</name>
    <dbReference type="NCBI Taxonomy" id="3381662"/>
    <lineage>
        <taxon>Bacteria</taxon>
        <taxon>Bacillati</taxon>
        <taxon>Bacillota</taxon>
        <taxon>Clostridia</taxon>
        <taxon>Eubacteriales</taxon>
        <taxon>Clostridiaceae</taxon>
        <taxon>Clostridium</taxon>
    </lineage>
</organism>
<evidence type="ECO:0000313" key="2">
    <source>
        <dbReference type="Proteomes" id="UP001623661"/>
    </source>
</evidence>
<keyword evidence="2" id="KW-1185">Reference proteome</keyword>
<sequence length="106" mass="12112">MPIENVNNIDILGVKKDGKGVDLIIVTSKHLDSSPTTQELLLDKIENYLGYINSGEFEKEFGRLDPVNIVIKIKCIDEPDPLMKELFKKIDLWVTENNARIEMIIK</sequence>
<dbReference type="InterPro" id="IPR046702">
    <property type="entry name" value="DUF6572"/>
</dbReference>
<comment type="caution">
    <text evidence="1">The sequence shown here is derived from an EMBL/GenBank/DDBJ whole genome shotgun (WGS) entry which is preliminary data.</text>
</comment>
<reference evidence="1 2" key="1">
    <citation type="submission" date="2024-11" db="EMBL/GenBank/DDBJ databases">
        <authorList>
            <person name="Heng Y.C."/>
            <person name="Lim A.C.H."/>
            <person name="Lee J.K.Y."/>
            <person name="Kittelmann S."/>
        </authorList>
    </citation>
    <scope>NUCLEOTIDE SEQUENCE [LARGE SCALE GENOMIC DNA]</scope>
    <source>
        <strain evidence="1 2">WILCCON 0202</strain>
    </source>
</reference>